<dbReference type="AlphaFoldDB" id="A0A1G8DX74"/>
<dbReference type="EMBL" id="FNDD01000022">
    <property type="protein sequence ID" value="SDH62171.1"/>
    <property type="molecule type" value="Genomic_DNA"/>
</dbReference>
<dbReference type="RefSeq" id="WP_093276389.1">
    <property type="nucleotide sequence ID" value="NZ_FNDD01000022.1"/>
</dbReference>
<name>A0A1G8DX74_9VIBR</name>
<sequence length="181" mass="20472">MIAPAPIADFQGAKYAILAVLKATSPCAMTDHLVELQHIYLEIQAERWQHIERFFLPYVCYREHYLTSQNKPDWQIARAHAPKSQRLIASGERGQLEPLVPYSSVIGLLKSKAREGALSLEDVQSLLDQFLHLVVICEAELSALKLAGLSANMPPNWYRSLNQKPSVRFEQIGSEFRDLSI</sequence>
<protein>
    <submittedName>
        <fullName evidence="1">Uncharacterized protein</fullName>
    </submittedName>
</protein>
<dbReference type="Proteomes" id="UP000198854">
    <property type="component" value="Unassembled WGS sequence"/>
</dbReference>
<gene>
    <name evidence="1" type="ORF">SAMN04488136_1228</name>
</gene>
<dbReference type="STRING" id="861298.SAMN04488136_1228"/>
<reference evidence="1 2" key="1">
    <citation type="submission" date="2016-10" db="EMBL/GenBank/DDBJ databases">
        <authorList>
            <person name="de Groot N.N."/>
        </authorList>
    </citation>
    <scope>NUCLEOTIDE SEQUENCE [LARGE SCALE GENOMIC DNA]</scope>
    <source>
        <strain evidence="1 2">CGMCC 1.10228</strain>
    </source>
</reference>
<evidence type="ECO:0000313" key="1">
    <source>
        <dbReference type="EMBL" id="SDH62171.1"/>
    </source>
</evidence>
<organism evidence="1 2">
    <name type="scientific">Vibrio xiamenensis</name>
    <dbReference type="NCBI Taxonomy" id="861298"/>
    <lineage>
        <taxon>Bacteria</taxon>
        <taxon>Pseudomonadati</taxon>
        <taxon>Pseudomonadota</taxon>
        <taxon>Gammaproteobacteria</taxon>
        <taxon>Vibrionales</taxon>
        <taxon>Vibrionaceae</taxon>
        <taxon>Vibrio</taxon>
    </lineage>
</organism>
<evidence type="ECO:0000313" key="2">
    <source>
        <dbReference type="Proteomes" id="UP000198854"/>
    </source>
</evidence>
<dbReference type="OrthoDB" id="5829898at2"/>
<accession>A0A1G8DX74</accession>
<proteinExistence type="predicted"/>
<keyword evidence="2" id="KW-1185">Reference proteome</keyword>